<evidence type="ECO:0000256" key="1">
    <source>
        <dbReference type="SAM" id="MobiDB-lite"/>
    </source>
</evidence>
<sequence>ANNPALASIPTTGSSNQFLYNDDRQHEFEPETRPYYGSLGRSPQPHQPHHRQQRQSRIGDKMRHSLDSEQRQQRQQQQRTAGGRPITDAKQNPPAGALGETVDQLLTLATAGQAILTRTIGLTICFSTELMEGGGHAAPARRPGQHQDTAGQVFVDRNCDSNGNIRQAAAAQLSYSASAQPPTGHLWPACDGAARSAQPFATAGRLPFAPKQRPTSGLATSSNSLATASDLEGPGHFVGRLPGRTDYYVGVELDQEEGKHDGSNDVISSAVAIATRTPMPEQPLAEEAPSLLGVNPPQNPLVRLRMWRHIGADKLNETHLSGLSSRPRLKRRFRKQYAASVAKSDA</sequence>
<feature type="region of interest" description="Disordered" evidence="1">
    <location>
        <begin position="207"/>
        <end position="231"/>
    </location>
</feature>
<keyword evidence="2" id="KW-1185">Reference proteome</keyword>
<feature type="compositionally biased region" description="Low complexity" evidence="1">
    <location>
        <begin position="215"/>
        <end position="231"/>
    </location>
</feature>
<dbReference type="WBParaSite" id="maker-unitig_21298-snap-gene-0.1-mRNA-1">
    <property type="protein sequence ID" value="maker-unitig_21298-snap-gene-0.1-mRNA-1"/>
    <property type="gene ID" value="maker-unitig_21298-snap-gene-0.1"/>
</dbReference>
<name>A0A1I8F5I2_9PLAT</name>
<dbReference type="SUPFAM" id="SSF74924">
    <property type="entry name" value="Cap-Gly domain"/>
    <property type="match status" value="1"/>
</dbReference>
<dbReference type="Proteomes" id="UP000095280">
    <property type="component" value="Unplaced"/>
</dbReference>
<organism evidence="2 3">
    <name type="scientific">Macrostomum lignano</name>
    <dbReference type="NCBI Taxonomy" id="282301"/>
    <lineage>
        <taxon>Eukaryota</taxon>
        <taxon>Metazoa</taxon>
        <taxon>Spiralia</taxon>
        <taxon>Lophotrochozoa</taxon>
        <taxon>Platyhelminthes</taxon>
        <taxon>Rhabditophora</taxon>
        <taxon>Macrostomorpha</taxon>
        <taxon>Macrostomida</taxon>
        <taxon>Macrostomidae</taxon>
        <taxon>Macrostomum</taxon>
    </lineage>
</organism>
<accession>A0A1I8F5I2</accession>
<protein>
    <submittedName>
        <fullName evidence="3">CG-1 domain-containing protein</fullName>
    </submittedName>
</protein>
<feature type="region of interest" description="Disordered" evidence="1">
    <location>
        <begin position="1"/>
        <end position="97"/>
    </location>
</feature>
<feature type="compositionally biased region" description="Polar residues" evidence="1">
    <location>
        <begin position="1"/>
        <end position="19"/>
    </location>
</feature>
<feature type="compositionally biased region" description="Basic and acidic residues" evidence="1">
    <location>
        <begin position="21"/>
        <end position="32"/>
    </location>
</feature>
<dbReference type="Gene3D" id="2.30.30.190">
    <property type="entry name" value="CAP Gly-rich-like domain"/>
    <property type="match status" value="1"/>
</dbReference>
<feature type="compositionally biased region" description="Basic and acidic residues" evidence="1">
    <location>
        <begin position="57"/>
        <end position="72"/>
    </location>
</feature>
<dbReference type="AlphaFoldDB" id="A0A1I8F5I2"/>
<proteinExistence type="predicted"/>
<reference evidence="3" key="1">
    <citation type="submission" date="2016-11" db="UniProtKB">
        <authorList>
            <consortium name="WormBaseParasite"/>
        </authorList>
    </citation>
    <scope>IDENTIFICATION</scope>
</reference>
<evidence type="ECO:0000313" key="3">
    <source>
        <dbReference type="WBParaSite" id="maker-unitig_21298-snap-gene-0.1-mRNA-1"/>
    </source>
</evidence>
<evidence type="ECO:0000313" key="2">
    <source>
        <dbReference type="Proteomes" id="UP000095280"/>
    </source>
</evidence>
<dbReference type="InterPro" id="IPR036859">
    <property type="entry name" value="CAP-Gly_dom_sf"/>
</dbReference>